<comment type="caution">
    <text evidence="2">The sequence shown here is derived from an EMBL/GenBank/DDBJ whole genome shotgun (WGS) entry which is preliminary data.</text>
</comment>
<keyword evidence="1" id="KW-0732">Signal</keyword>
<accession>A0AAD7X8R5</accession>
<reference evidence="2" key="1">
    <citation type="submission" date="2022-11" db="EMBL/GenBank/DDBJ databases">
        <title>Genome Sequence of Cubamyces cubensis.</title>
        <authorList>
            <person name="Buettner E."/>
        </authorList>
    </citation>
    <scope>NUCLEOTIDE SEQUENCE</scope>
    <source>
        <strain evidence="2">MPL-01</strain>
    </source>
</reference>
<gene>
    <name evidence="2" type="ORF">ONZ51_g6093</name>
</gene>
<evidence type="ECO:0000256" key="1">
    <source>
        <dbReference type="SAM" id="SignalP"/>
    </source>
</evidence>
<sequence>MKSIAAATLFASVVLAQSASLIPSGISSQCSSFLSEFNQDSTLSSCTSAIINATSAFAPSTNASAATTTPSASAINSALGAVCTSTSCPDTTIRSKLADFYQACSDELSSNPNQDVVKIYDVLYALTPLKNAICSKDDSGNYCVSKMAQNASSSAASTLSTISQYVSTPLDSNSAVSRRATVQSVVAASPNATTFASNNLLFLMLQPDLPSASLCTSCTRSIITSYISFESSTPYGPGLSSSALLSGQSKLYEGVQNTCGANFLSGAVAAAAGLSGGVTGQIASGASSLVANTGVAGAIMGAAILALTASL</sequence>
<proteinExistence type="predicted"/>
<evidence type="ECO:0000313" key="2">
    <source>
        <dbReference type="EMBL" id="KAJ8481315.1"/>
    </source>
</evidence>
<name>A0AAD7X8R5_9APHY</name>
<dbReference type="AlphaFoldDB" id="A0AAD7X8R5"/>
<evidence type="ECO:0000313" key="3">
    <source>
        <dbReference type="Proteomes" id="UP001215151"/>
    </source>
</evidence>
<dbReference type="EMBL" id="JAPEVG010000140">
    <property type="protein sequence ID" value="KAJ8481315.1"/>
    <property type="molecule type" value="Genomic_DNA"/>
</dbReference>
<feature type="chain" id="PRO_5041978064" evidence="1">
    <location>
        <begin position="17"/>
        <end position="311"/>
    </location>
</feature>
<keyword evidence="3" id="KW-1185">Reference proteome</keyword>
<organism evidence="2 3">
    <name type="scientific">Trametes cubensis</name>
    <dbReference type="NCBI Taxonomy" id="1111947"/>
    <lineage>
        <taxon>Eukaryota</taxon>
        <taxon>Fungi</taxon>
        <taxon>Dikarya</taxon>
        <taxon>Basidiomycota</taxon>
        <taxon>Agaricomycotina</taxon>
        <taxon>Agaricomycetes</taxon>
        <taxon>Polyporales</taxon>
        <taxon>Polyporaceae</taxon>
        <taxon>Trametes</taxon>
    </lineage>
</organism>
<feature type="signal peptide" evidence="1">
    <location>
        <begin position="1"/>
        <end position="16"/>
    </location>
</feature>
<protein>
    <submittedName>
        <fullName evidence="2">Uncharacterized protein</fullName>
    </submittedName>
</protein>
<dbReference type="Proteomes" id="UP001215151">
    <property type="component" value="Unassembled WGS sequence"/>
</dbReference>